<accession>A0A1B9GA07</accession>
<name>A0A1B9GA07_9TREE</name>
<reference evidence="2" key="1">
    <citation type="submission" date="2013-07" db="EMBL/GenBank/DDBJ databases">
        <title>The Genome Sequence of Cryptococcus bestiolae CBS10118.</title>
        <authorList>
            <consortium name="The Broad Institute Genome Sequencing Platform"/>
            <person name="Cuomo C."/>
            <person name="Litvintseva A."/>
            <person name="Chen Y."/>
            <person name="Heitman J."/>
            <person name="Sun S."/>
            <person name="Springer D."/>
            <person name="Dromer F."/>
            <person name="Young S.K."/>
            <person name="Zeng Q."/>
            <person name="Gargeya S."/>
            <person name="Fitzgerald M."/>
            <person name="Abouelleil A."/>
            <person name="Alvarado L."/>
            <person name="Berlin A.M."/>
            <person name="Chapman S.B."/>
            <person name="Dewar J."/>
            <person name="Goldberg J."/>
            <person name="Griggs A."/>
            <person name="Gujja S."/>
            <person name="Hansen M."/>
            <person name="Howarth C."/>
            <person name="Imamovic A."/>
            <person name="Larimer J."/>
            <person name="McCowan C."/>
            <person name="Murphy C."/>
            <person name="Pearson M."/>
            <person name="Priest M."/>
            <person name="Roberts A."/>
            <person name="Saif S."/>
            <person name="Shea T."/>
            <person name="Sykes S."/>
            <person name="Wortman J."/>
            <person name="Nusbaum C."/>
            <person name="Birren B."/>
        </authorList>
    </citation>
    <scope>NUCLEOTIDE SEQUENCE [LARGE SCALE GENOMIC DNA]</scope>
    <source>
        <strain evidence="2">CBS 10118</strain>
    </source>
</reference>
<evidence type="ECO:0000313" key="2">
    <source>
        <dbReference type="EMBL" id="OCF27856.1"/>
    </source>
</evidence>
<sequence>MSYNNTTTATSTNANTNAYAAGTAPASDTHHPVVPGTKADGSAGANAGQSLGDKVKGGWNVFHGAGEAIRGNANSFMDNIGEQVAGRDPAARPESHSAGGQRPAGVAASGADEIQRGVAELKK</sequence>
<feature type="region of interest" description="Disordered" evidence="1">
    <location>
        <begin position="19"/>
        <end position="55"/>
    </location>
</feature>
<dbReference type="VEuPathDB" id="FungiDB:I302_02706"/>
<gene>
    <name evidence="2" type="ORF">I302_02706</name>
</gene>
<dbReference type="EMBL" id="KI894019">
    <property type="protein sequence ID" value="OCF27856.1"/>
    <property type="molecule type" value="Genomic_DNA"/>
</dbReference>
<proteinExistence type="predicted"/>
<evidence type="ECO:0000256" key="1">
    <source>
        <dbReference type="SAM" id="MobiDB-lite"/>
    </source>
</evidence>
<feature type="region of interest" description="Disordered" evidence="1">
    <location>
        <begin position="81"/>
        <end position="123"/>
    </location>
</feature>
<protein>
    <submittedName>
        <fullName evidence="2">Uncharacterized protein</fullName>
    </submittedName>
</protein>
<dbReference type="OrthoDB" id="2590867at2759"/>
<dbReference type="AlphaFoldDB" id="A0A1B9GA07"/>
<organism evidence="2">
    <name type="scientific">Kwoniella bestiolae CBS 10118</name>
    <dbReference type="NCBI Taxonomy" id="1296100"/>
    <lineage>
        <taxon>Eukaryota</taxon>
        <taxon>Fungi</taxon>
        <taxon>Dikarya</taxon>
        <taxon>Basidiomycota</taxon>
        <taxon>Agaricomycotina</taxon>
        <taxon>Tremellomycetes</taxon>
        <taxon>Tremellales</taxon>
        <taxon>Cryptococcaceae</taxon>
        <taxon>Kwoniella</taxon>
    </lineage>
</organism>
<feature type="compositionally biased region" description="Basic and acidic residues" evidence="1">
    <location>
        <begin position="113"/>
        <end position="123"/>
    </location>
</feature>
<reference evidence="2" key="2">
    <citation type="submission" date="2014-01" db="EMBL/GenBank/DDBJ databases">
        <title>Evolution of pathogenesis and genome organization in the Tremellales.</title>
        <authorList>
            <person name="Cuomo C."/>
            <person name="Litvintseva A."/>
            <person name="Heitman J."/>
            <person name="Chen Y."/>
            <person name="Sun S."/>
            <person name="Springer D."/>
            <person name="Dromer F."/>
            <person name="Young S."/>
            <person name="Zeng Q."/>
            <person name="Chapman S."/>
            <person name="Gujja S."/>
            <person name="Saif S."/>
            <person name="Birren B."/>
        </authorList>
    </citation>
    <scope>NUCLEOTIDE SEQUENCE</scope>
    <source>
        <strain evidence="2">CBS 10118</strain>
    </source>
</reference>